<accession>A0A0U3PLZ0</accession>
<evidence type="ECO:0000256" key="1">
    <source>
        <dbReference type="SAM" id="MobiDB-lite"/>
    </source>
</evidence>
<reference evidence="2 3" key="1">
    <citation type="submission" date="2015-10" db="EMBL/GenBank/DDBJ databases">
        <title>The world's first case of liver abscess caused by Pannonibacter phragmitetus.</title>
        <authorList>
            <person name="Ming D."/>
            <person name="Wang M."/>
            <person name="Zhou Y."/>
            <person name="Jiang T."/>
            <person name="Hu S."/>
        </authorList>
    </citation>
    <scope>NUCLEOTIDE SEQUENCE [LARGE SCALE GENOMIC DNA]</scope>
    <source>
        <strain evidence="2 3">31801</strain>
    </source>
</reference>
<evidence type="ECO:0000313" key="3">
    <source>
        <dbReference type="Proteomes" id="UP000064921"/>
    </source>
</evidence>
<dbReference type="EMBL" id="CP013068">
    <property type="protein sequence ID" value="ALV28556.1"/>
    <property type="molecule type" value="Genomic_DNA"/>
</dbReference>
<dbReference type="KEGG" id="pphr:APZ00_17040"/>
<dbReference type="Proteomes" id="UP000064921">
    <property type="component" value="Chromosome"/>
</dbReference>
<organism evidence="2 3">
    <name type="scientific">Pannonibacter phragmitetus</name>
    <dbReference type="NCBI Taxonomy" id="121719"/>
    <lineage>
        <taxon>Bacteria</taxon>
        <taxon>Pseudomonadati</taxon>
        <taxon>Pseudomonadota</taxon>
        <taxon>Alphaproteobacteria</taxon>
        <taxon>Hyphomicrobiales</taxon>
        <taxon>Stappiaceae</taxon>
        <taxon>Pannonibacter</taxon>
    </lineage>
</organism>
<keyword evidence="3" id="KW-1185">Reference proteome</keyword>
<protein>
    <submittedName>
        <fullName evidence="2">Uncharacterized protein</fullName>
    </submittedName>
</protein>
<proteinExistence type="predicted"/>
<feature type="region of interest" description="Disordered" evidence="1">
    <location>
        <begin position="98"/>
        <end position="123"/>
    </location>
</feature>
<gene>
    <name evidence="2" type="ORF">APZ00_17040</name>
</gene>
<dbReference type="AlphaFoldDB" id="A0A0U3PLZ0"/>
<sequence length="207" mass="22020">MRAGAVDAVAGEKIDIVASTAGVPAKSYLASETFPLMTKNLDHSGQVGANLRVDLRSKEGLLPMLAGIGISPASVEIDQDPIANRNAERDDEAARFHATGSKADSTANDQSDTKAGIRGPQVHLDGRADGRLVCSVPEMLDGSTDLDIGQSERCACRRRVEQAATLPIVRDPGFEVTDARRLGIGAIDHMRSAIGSCRWRDEQQDGN</sequence>
<evidence type="ECO:0000313" key="2">
    <source>
        <dbReference type="EMBL" id="ALV28556.1"/>
    </source>
</evidence>
<name>A0A0U3PLZ0_9HYPH</name>